<dbReference type="CDD" id="cd00885">
    <property type="entry name" value="cinA"/>
    <property type="match status" value="1"/>
</dbReference>
<dbReference type="InterPro" id="IPR008135">
    <property type="entry name" value="Competence-induced_CinA"/>
</dbReference>
<dbReference type="InterPro" id="IPR041424">
    <property type="entry name" value="CinA_KH"/>
</dbReference>
<dbReference type="PIRSF" id="PIRSF006728">
    <property type="entry name" value="CinA"/>
    <property type="match status" value="1"/>
</dbReference>
<dbReference type="AlphaFoldDB" id="A0A5C6VFC2"/>
<dbReference type="InterPro" id="IPR050101">
    <property type="entry name" value="CinA"/>
</dbReference>
<dbReference type="SUPFAM" id="SSF53218">
    <property type="entry name" value="Molybdenum cofactor biosynthesis proteins"/>
    <property type="match status" value="1"/>
</dbReference>
<dbReference type="Gene3D" id="3.90.950.20">
    <property type="entry name" value="CinA-like"/>
    <property type="match status" value="1"/>
</dbReference>
<dbReference type="InterPro" id="IPR001453">
    <property type="entry name" value="MoaB/Mog_dom"/>
</dbReference>
<dbReference type="SUPFAM" id="SSF142433">
    <property type="entry name" value="CinA-like"/>
    <property type="match status" value="1"/>
</dbReference>
<dbReference type="InterPro" id="IPR036425">
    <property type="entry name" value="MoaB/Mog-like_dom_sf"/>
</dbReference>
<evidence type="ECO:0000256" key="1">
    <source>
        <dbReference type="HAMAP-Rule" id="MF_00226"/>
    </source>
</evidence>
<feature type="domain" description="MoaB/Mog" evidence="2">
    <location>
        <begin position="4"/>
        <end position="171"/>
    </location>
</feature>
<dbReference type="NCBIfam" id="TIGR00199">
    <property type="entry name" value="PncC_domain"/>
    <property type="match status" value="1"/>
</dbReference>
<reference evidence="3 4" key="1">
    <citation type="submission" date="2019-08" db="EMBL/GenBank/DDBJ databases">
        <title>Genome of Luteibaculum oceani JCM 18817.</title>
        <authorList>
            <person name="Bowman J.P."/>
        </authorList>
    </citation>
    <scope>NUCLEOTIDE SEQUENCE [LARGE SCALE GENOMIC DNA]</scope>
    <source>
        <strain evidence="3 4">JCM 18817</strain>
    </source>
</reference>
<comment type="caution">
    <text evidence="3">The sequence shown here is derived from an EMBL/GenBank/DDBJ whole genome shotgun (WGS) entry which is preliminary data.</text>
</comment>
<dbReference type="NCBIfam" id="NF001813">
    <property type="entry name" value="PRK00549.1"/>
    <property type="match status" value="1"/>
</dbReference>
<keyword evidence="4" id="KW-1185">Reference proteome</keyword>
<sequence length="418" mass="45802">MKAQIITIGDEILIGQTIDTNSAWMGTRLNEMGYLVDKITTISDDREAIETHVKWALGSCNLLILTGGLGPTRDDITKVTLCELFGGKLIRNQEVEERIVSFFTKLNRPVLEVNRMQADLPSNCTMLPNLLGTAPGMLWEIDGTTVVSMPGVPYEMKKIFSDQLVPYLQSNKTSEIIVRHKNLLTVGIGESSLAEEIKDIEDDIYNSGFRLAYLPNPGSVKLRISYNGKENPESVEQRLNQFAKRIATRVAQYYVGEGEKAITKLIGKQLVAHQLTVGVVESCSGGYIAHQFTKEEGCSQYFKGGMVVYSNELKEKLIGVDAHAIKEFGAVSESVAEQLAEKGRIKLGVDYCIATTGVAGPTGGTNEKPVGLVYTSVSGPQGTRVFKNNYGGTRNRIVERASIGLLNELLKMLQSDIA</sequence>
<dbReference type="OrthoDB" id="9801454at2"/>
<proteinExistence type="inferred from homology"/>
<dbReference type="Pfam" id="PF02464">
    <property type="entry name" value="CinA"/>
    <property type="match status" value="1"/>
</dbReference>
<evidence type="ECO:0000259" key="2">
    <source>
        <dbReference type="SMART" id="SM00852"/>
    </source>
</evidence>
<dbReference type="RefSeq" id="WP_147013045.1">
    <property type="nucleotide sequence ID" value="NZ_VORB01000002.1"/>
</dbReference>
<protein>
    <recommendedName>
        <fullName evidence="1">CinA-like protein</fullName>
    </recommendedName>
</protein>
<dbReference type="NCBIfam" id="TIGR00200">
    <property type="entry name" value="cinA_nterm"/>
    <property type="match status" value="1"/>
</dbReference>
<name>A0A5C6VFC2_9FLAO</name>
<dbReference type="Proteomes" id="UP000321168">
    <property type="component" value="Unassembled WGS sequence"/>
</dbReference>
<dbReference type="PANTHER" id="PTHR13939:SF0">
    <property type="entry name" value="NMN AMIDOHYDROLASE-LIKE PROTEIN YFAY"/>
    <property type="match status" value="1"/>
</dbReference>
<comment type="similarity">
    <text evidence="1">Belongs to the CinA family.</text>
</comment>
<dbReference type="HAMAP" id="MF_00226_B">
    <property type="entry name" value="CinA_B"/>
    <property type="match status" value="1"/>
</dbReference>
<dbReference type="PANTHER" id="PTHR13939">
    <property type="entry name" value="NICOTINAMIDE-NUCLEOTIDE AMIDOHYDROLASE PNCC"/>
    <property type="match status" value="1"/>
</dbReference>
<gene>
    <name evidence="3" type="ORF">FRX97_02490</name>
</gene>
<dbReference type="Gene3D" id="3.40.980.10">
    <property type="entry name" value="MoaB/Mog-like domain"/>
    <property type="match status" value="1"/>
</dbReference>
<accession>A0A5C6VFC2</accession>
<dbReference type="EMBL" id="VORB01000002">
    <property type="protein sequence ID" value="TXC81978.1"/>
    <property type="molecule type" value="Genomic_DNA"/>
</dbReference>
<dbReference type="InterPro" id="IPR008136">
    <property type="entry name" value="CinA_C"/>
</dbReference>
<dbReference type="Pfam" id="PF00994">
    <property type="entry name" value="MoCF_biosynth"/>
    <property type="match status" value="1"/>
</dbReference>
<evidence type="ECO:0000313" key="4">
    <source>
        <dbReference type="Proteomes" id="UP000321168"/>
    </source>
</evidence>
<dbReference type="InterPro" id="IPR036653">
    <property type="entry name" value="CinA-like_C"/>
</dbReference>
<dbReference type="Pfam" id="PF18146">
    <property type="entry name" value="CinA_KH"/>
    <property type="match status" value="1"/>
</dbReference>
<dbReference type="SMART" id="SM00852">
    <property type="entry name" value="MoCF_biosynth"/>
    <property type="match status" value="1"/>
</dbReference>
<evidence type="ECO:0000313" key="3">
    <source>
        <dbReference type="EMBL" id="TXC81978.1"/>
    </source>
</evidence>
<organism evidence="3 4">
    <name type="scientific">Luteibaculum oceani</name>
    <dbReference type="NCBI Taxonomy" id="1294296"/>
    <lineage>
        <taxon>Bacteria</taxon>
        <taxon>Pseudomonadati</taxon>
        <taxon>Bacteroidota</taxon>
        <taxon>Flavobacteriia</taxon>
        <taxon>Flavobacteriales</taxon>
        <taxon>Luteibaculaceae</taxon>
        <taxon>Luteibaculum</taxon>
    </lineage>
</organism>